<name>A0A1Y2K4E5_9PROT</name>
<accession>A0A1Y2K4E5</accession>
<dbReference type="Proteomes" id="UP000194003">
    <property type="component" value="Unassembled WGS sequence"/>
</dbReference>
<proteinExistence type="predicted"/>
<reference evidence="1 2" key="1">
    <citation type="journal article" date="2016" name="BMC Genomics">
        <title>Combined genomic and structural analyses of a cultured magnetotactic bacterium reveals its niche adaptation to a dynamic environment.</title>
        <authorList>
            <person name="Araujo A.C."/>
            <person name="Morillo V."/>
            <person name="Cypriano J."/>
            <person name="Teixeira L.C."/>
            <person name="Leao P."/>
            <person name="Lyra S."/>
            <person name="Almeida L.G."/>
            <person name="Bazylinski D.A."/>
            <person name="Vasconcellos A.T."/>
            <person name="Abreu F."/>
            <person name="Lins U."/>
        </authorList>
    </citation>
    <scope>NUCLEOTIDE SEQUENCE [LARGE SCALE GENOMIC DNA]</scope>
    <source>
        <strain evidence="1 2">IT-1</strain>
    </source>
</reference>
<protein>
    <submittedName>
        <fullName evidence="1">Uncharacterized protein</fullName>
    </submittedName>
</protein>
<evidence type="ECO:0000313" key="2">
    <source>
        <dbReference type="Proteomes" id="UP000194003"/>
    </source>
</evidence>
<keyword evidence="2" id="KW-1185">Reference proteome</keyword>
<evidence type="ECO:0000313" key="1">
    <source>
        <dbReference type="EMBL" id="OSM04099.1"/>
    </source>
</evidence>
<sequence>MDQIGPAPGRVFVHAAEQIHIREHAHGLDVVEIRAAIGDDFGDPGEDLPPPHADHQHGLIARHAGDRIAVGVGVHVDDGEVLHRIVFGEVARPRPIAHVQVQLAAAEAGGIVDAARQIDGGDLEVADGEAHRFADLEQPQVDLHGDADGQIARAAVVVEIERWQVQADAEQLGPGAHGAVDVQHLVDVGDGQLAAAPYAERRGADLQPAGEIEGEIAQGVEEAGDRHGGHAEEVGGELHHLDAQHAAADFDVGRTLHIQHAQQAHLQVGQVHPVEVGGDAHGGDRAGVHLQAQIGVEVEHPADAPGGARHELGGHRRIDGQPRIGVKGVELRGGGDGGAQQQRLELRQRSGDVQFGDLGREEEFERPHQFERPHHLQAALGVGEEVGLRKRAVDGRRSADGDAAQAVHVGKFIRQIVDDIPHQGVGLNQEVGA</sequence>
<comment type="caution">
    <text evidence="1">The sequence shown here is derived from an EMBL/GenBank/DDBJ whole genome shotgun (WGS) entry which is preliminary data.</text>
</comment>
<organism evidence="1 2">
    <name type="scientific">Magnetofaba australis IT-1</name>
    <dbReference type="NCBI Taxonomy" id="1434232"/>
    <lineage>
        <taxon>Bacteria</taxon>
        <taxon>Pseudomonadati</taxon>
        <taxon>Pseudomonadota</taxon>
        <taxon>Magnetococcia</taxon>
        <taxon>Magnetococcales</taxon>
        <taxon>Magnetococcaceae</taxon>
        <taxon>Magnetofaba</taxon>
    </lineage>
</organism>
<gene>
    <name evidence="1" type="ORF">MAIT1_03635</name>
</gene>
<dbReference type="EMBL" id="LVJN01000019">
    <property type="protein sequence ID" value="OSM04099.1"/>
    <property type="molecule type" value="Genomic_DNA"/>
</dbReference>
<dbReference type="AlphaFoldDB" id="A0A1Y2K4E5"/>